<reference evidence="9" key="1">
    <citation type="submission" date="2023-06" db="EMBL/GenBank/DDBJ databases">
        <title>Genome-scale phylogeny and comparative genomics of the fungal order Sordariales.</title>
        <authorList>
            <consortium name="Lawrence Berkeley National Laboratory"/>
            <person name="Hensen N."/>
            <person name="Bonometti L."/>
            <person name="Westerberg I."/>
            <person name="Brannstrom I.O."/>
            <person name="Guillou S."/>
            <person name="Cros-Aarteil S."/>
            <person name="Calhoun S."/>
            <person name="Haridas S."/>
            <person name="Kuo A."/>
            <person name="Mondo S."/>
            <person name="Pangilinan J."/>
            <person name="Riley R."/>
            <person name="Labutti K."/>
            <person name="Andreopoulos B."/>
            <person name="Lipzen A."/>
            <person name="Chen C."/>
            <person name="Yanf M."/>
            <person name="Daum C."/>
            <person name="Ng V."/>
            <person name="Clum A."/>
            <person name="Steindorff A."/>
            <person name="Ohm R."/>
            <person name="Martin F."/>
            <person name="Silar P."/>
            <person name="Natvig D."/>
            <person name="Lalanne C."/>
            <person name="Gautier V."/>
            <person name="Ament-Velasquez S.L."/>
            <person name="Kruys A."/>
            <person name="Hutchinson M.I."/>
            <person name="Powell A.J."/>
            <person name="Barry K."/>
            <person name="Miller A.N."/>
            <person name="Grigoriev I.V."/>
            <person name="Debuchy R."/>
            <person name="Gladieux P."/>
            <person name="Thoren M.H."/>
            <person name="Johannesson H."/>
        </authorList>
    </citation>
    <scope>NUCLEOTIDE SEQUENCE</scope>
    <source>
        <strain evidence="9">PSN4</strain>
    </source>
</reference>
<evidence type="ECO:0000313" key="10">
    <source>
        <dbReference type="Proteomes" id="UP001239445"/>
    </source>
</evidence>
<keyword evidence="10" id="KW-1185">Reference proteome</keyword>
<evidence type="ECO:0000256" key="6">
    <source>
        <dbReference type="SAM" id="MobiDB-lite"/>
    </source>
</evidence>
<dbReference type="Proteomes" id="UP001239445">
    <property type="component" value="Unassembled WGS sequence"/>
</dbReference>
<name>A0AAJ0F7E1_9PEZI</name>
<feature type="transmembrane region" description="Helical" evidence="7">
    <location>
        <begin position="85"/>
        <end position="110"/>
    </location>
</feature>
<evidence type="ECO:0000256" key="7">
    <source>
        <dbReference type="SAM" id="Phobius"/>
    </source>
</evidence>
<evidence type="ECO:0000256" key="4">
    <source>
        <dbReference type="ARBA" id="ARBA00023136"/>
    </source>
</evidence>
<feature type="transmembrane region" description="Helical" evidence="7">
    <location>
        <begin position="51"/>
        <end position="73"/>
    </location>
</feature>
<keyword evidence="2 7" id="KW-0812">Transmembrane</keyword>
<sequence>MADAGAGSSGSGPSSGPPPDSSGVGQIGGGPPPPPTPEQLALLPHDNLGPALIAIVWIFGVLATVFLSLRVYCKISRNGRLWWDDGILIASYLCLLVSVCITTYLTTLGIGKHIWDFPVQNFALFLLPVDIRGTFSITALAWSKTSFGITLLHLTTGWMRYVVWFIIITVNLSLFFSATLPWVQCRPLSAFWDVTVLGTCWDKNILFHYNLFSGAYSGAMDFALALLPWKLLMGLRMRRKEKVGAAIAMSMGVMAGIAAIVKTVYLPTLYGNDIYDSVQLFIWDTVEASVTIVAASIPTLRVLIRDAKKNRSTKGTGQSTSAGRFQVSKYFSNAFSNRSEVMAGEKSGVHMQIISQGGQTDSRSDKSILGDIGNLPNDSSILRTQTVSVEYDKRRSRDYDIEMGRVAMRKE</sequence>
<proteinExistence type="inferred from homology"/>
<keyword evidence="3 7" id="KW-1133">Transmembrane helix</keyword>
<accession>A0AAJ0F7E1</accession>
<gene>
    <name evidence="9" type="ORF">QBC47DRAFT_308354</name>
</gene>
<dbReference type="InterPro" id="IPR049326">
    <property type="entry name" value="Rhodopsin_dom_fungi"/>
</dbReference>
<evidence type="ECO:0000256" key="1">
    <source>
        <dbReference type="ARBA" id="ARBA00004141"/>
    </source>
</evidence>
<keyword evidence="4 7" id="KW-0472">Membrane</keyword>
<feature type="domain" description="Rhodopsin" evidence="8">
    <location>
        <begin position="69"/>
        <end position="305"/>
    </location>
</feature>
<comment type="subcellular location">
    <subcellularLocation>
        <location evidence="1">Membrane</location>
        <topology evidence="1">Multi-pass membrane protein</topology>
    </subcellularLocation>
</comment>
<feature type="transmembrane region" description="Helical" evidence="7">
    <location>
        <begin position="211"/>
        <end position="231"/>
    </location>
</feature>
<feature type="region of interest" description="Disordered" evidence="6">
    <location>
        <begin position="1"/>
        <end position="40"/>
    </location>
</feature>
<dbReference type="PANTHER" id="PTHR33048">
    <property type="entry name" value="PTH11-LIKE INTEGRAL MEMBRANE PROTEIN (AFU_ORTHOLOGUE AFUA_5G11245)"/>
    <property type="match status" value="1"/>
</dbReference>
<feature type="transmembrane region" description="Helical" evidence="7">
    <location>
        <begin position="162"/>
        <end position="183"/>
    </location>
</feature>
<feature type="compositionally biased region" description="Low complexity" evidence="6">
    <location>
        <begin position="1"/>
        <end position="14"/>
    </location>
</feature>
<dbReference type="EMBL" id="MU839843">
    <property type="protein sequence ID" value="KAK1751095.1"/>
    <property type="molecule type" value="Genomic_DNA"/>
</dbReference>
<dbReference type="Pfam" id="PF20684">
    <property type="entry name" value="Fung_rhodopsin"/>
    <property type="match status" value="1"/>
</dbReference>
<comment type="caution">
    <text evidence="9">The sequence shown here is derived from an EMBL/GenBank/DDBJ whole genome shotgun (WGS) entry which is preliminary data.</text>
</comment>
<dbReference type="PANTHER" id="PTHR33048:SF42">
    <property type="entry name" value="INTEGRAL MEMBRANE PROTEIN"/>
    <property type="match status" value="1"/>
</dbReference>
<feature type="transmembrane region" description="Helical" evidence="7">
    <location>
        <begin position="243"/>
        <end position="261"/>
    </location>
</feature>
<dbReference type="InterPro" id="IPR052337">
    <property type="entry name" value="SAT4-like"/>
</dbReference>
<dbReference type="AlphaFoldDB" id="A0AAJ0F7E1"/>
<feature type="transmembrane region" description="Helical" evidence="7">
    <location>
        <begin position="281"/>
        <end position="304"/>
    </location>
</feature>
<evidence type="ECO:0000313" key="9">
    <source>
        <dbReference type="EMBL" id="KAK1751095.1"/>
    </source>
</evidence>
<evidence type="ECO:0000256" key="3">
    <source>
        <dbReference type="ARBA" id="ARBA00022989"/>
    </source>
</evidence>
<evidence type="ECO:0000256" key="2">
    <source>
        <dbReference type="ARBA" id="ARBA00022692"/>
    </source>
</evidence>
<comment type="similarity">
    <text evidence="5">Belongs to the SAT4 family.</text>
</comment>
<dbReference type="GO" id="GO:0016020">
    <property type="term" value="C:membrane"/>
    <property type="evidence" value="ECO:0007669"/>
    <property type="project" value="UniProtKB-SubCell"/>
</dbReference>
<protein>
    <recommendedName>
        <fullName evidence="8">Rhodopsin domain-containing protein</fullName>
    </recommendedName>
</protein>
<evidence type="ECO:0000256" key="5">
    <source>
        <dbReference type="ARBA" id="ARBA00038359"/>
    </source>
</evidence>
<organism evidence="9 10">
    <name type="scientific">Echria macrotheca</name>
    <dbReference type="NCBI Taxonomy" id="438768"/>
    <lineage>
        <taxon>Eukaryota</taxon>
        <taxon>Fungi</taxon>
        <taxon>Dikarya</taxon>
        <taxon>Ascomycota</taxon>
        <taxon>Pezizomycotina</taxon>
        <taxon>Sordariomycetes</taxon>
        <taxon>Sordariomycetidae</taxon>
        <taxon>Sordariales</taxon>
        <taxon>Schizotheciaceae</taxon>
        <taxon>Echria</taxon>
    </lineage>
</organism>
<evidence type="ECO:0000259" key="8">
    <source>
        <dbReference type="Pfam" id="PF20684"/>
    </source>
</evidence>